<dbReference type="GO" id="GO:0009003">
    <property type="term" value="F:signal peptidase activity"/>
    <property type="evidence" value="ECO:0007669"/>
    <property type="project" value="UniProtKB-EC"/>
</dbReference>
<comment type="similarity">
    <text evidence="2 3">Belongs to the peptidase S26 family.</text>
</comment>
<gene>
    <name evidence="5" type="ORF">J2Z53_001906</name>
</gene>
<evidence type="ECO:0000256" key="3">
    <source>
        <dbReference type="RuleBase" id="RU362042"/>
    </source>
</evidence>
<evidence type="ECO:0000256" key="1">
    <source>
        <dbReference type="ARBA" id="ARBA00004401"/>
    </source>
</evidence>
<dbReference type="SUPFAM" id="SSF51306">
    <property type="entry name" value="LexA/Signal peptidase"/>
    <property type="match status" value="1"/>
</dbReference>
<dbReference type="Proteomes" id="UP000783390">
    <property type="component" value="Unassembled WGS sequence"/>
</dbReference>
<comment type="caution">
    <text evidence="5">The sequence shown here is derived from an EMBL/GenBank/DDBJ whole genome shotgun (WGS) entry which is preliminary data.</text>
</comment>
<comment type="catalytic activity">
    <reaction evidence="3">
        <text>Cleavage of hydrophobic, N-terminal signal or leader sequences from secreted and periplasmic proteins.</text>
        <dbReference type="EC" id="3.4.21.89"/>
    </reaction>
</comment>
<comment type="subcellular location">
    <subcellularLocation>
        <location evidence="1">Cell membrane</location>
        <topology evidence="1">Single-pass type II membrane protein</topology>
    </subcellularLocation>
    <subcellularLocation>
        <location evidence="3">Membrane</location>
        <topology evidence="3">Single-pass type II membrane protein</topology>
    </subcellularLocation>
</comment>
<dbReference type="PANTHER" id="PTHR43390">
    <property type="entry name" value="SIGNAL PEPTIDASE I"/>
    <property type="match status" value="1"/>
</dbReference>
<dbReference type="InterPro" id="IPR019533">
    <property type="entry name" value="Peptidase_S26"/>
</dbReference>
<keyword evidence="3 5" id="KW-0378">Hydrolase</keyword>
<keyword evidence="3" id="KW-1133">Transmembrane helix</keyword>
<dbReference type="EC" id="3.4.21.89" evidence="3"/>
<dbReference type="PANTHER" id="PTHR43390:SF1">
    <property type="entry name" value="CHLOROPLAST PROCESSING PEPTIDASE"/>
    <property type="match status" value="1"/>
</dbReference>
<dbReference type="EMBL" id="JAGGJZ010000006">
    <property type="protein sequence ID" value="MBP1890311.1"/>
    <property type="molecule type" value="Genomic_DNA"/>
</dbReference>
<dbReference type="NCBIfam" id="TIGR02227">
    <property type="entry name" value="sigpep_I_bact"/>
    <property type="match status" value="1"/>
</dbReference>
<keyword evidence="6" id="KW-1185">Reference proteome</keyword>
<accession>A0ABS4F253</accession>
<dbReference type="Pfam" id="PF10502">
    <property type="entry name" value="Peptidase_S26"/>
    <property type="match status" value="1"/>
</dbReference>
<evidence type="ECO:0000259" key="4">
    <source>
        <dbReference type="Pfam" id="PF10502"/>
    </source>
</evidence>
<evidence type="ECO:0000313" key="6">
    <source>
        <dbReference type="Proteomes" id="UP000783390"/>
    </source>
</evidence>
<evidence type="ECO:0000313" key="5">
    <source>
        <dbReference type="EMBL" id="MBP1890311.1"/>
    </source>
</evidence>
<keyword evidence="3" id="KW-0472">Membrane</keyword>
<protein>
    <recommendedName>
        <fullName evidence="3">Signal peptidase I</fullName>
        <ecNumber evidence="3">3.4.21.89</ecNumber>
    </recommendedName>
</protein>
<evidence type="ECO:0000256" key="2">
    <source>
        <dbReference type="ARBA" id="ARBA00009370"/>
    </source>
</evidence>
<dbReference type="PRINTS" id="PR00727">
    <property type="entry name" value="LEADERPTASE"/>
</dbReference>
<keyword evidence="3" id="KW-0645">Protease</keyword>
<organism evidence="5 6">
    <name type="scientific">Clostridium moniliforme</name>
    <dbReference type="NCBI Taxonomy" id="39489"/>
    <lineage>
        <taxon>Bacteria</taxon>
        <taxon>Bacillati</taxon>
        <taxon>Bacillota</taxon>
        <taxon>Clostridia</taxon>
        <taxon>Eubacteriales</taxon>
        <taxon>Clostridiaceae</taxon>
        <taxon>Clostridium</taxon>
    </lineage>
</organism>
<dbReference type="InterPro" id="IPR000223">
    <property type="entry name" value="Pept_S26A_signal_pept_1"/>
</dbReference>
<keyword evidence="3" id="KW-0812">Transmembrane</keyword>
<feature type="transmembrane region" description="Helical" evidence="3">
    <location>
        <begin position="9"/>
        <end position="29"/>
    </location>
</feature>
<dbReference type="RefSeq" id="WP_209797235.1">
    <property type="nucleotide sequence ID" value="NZ_JAGGJZ010000006.1"/>
</dbReference>
<proteinExistence type="inferred from homology"/>
<sequence length="168" mass="19750">MRNNLIKDWVISIFIAIILAILINKFLIFNVEVPTGSMKPTINEGDMFLATRIYNLDNLKRGDILVFYNKEENENMIKRLIGLPKDEISIQGKKLYVNGKLINEEYLKYNDDYFGEFKVPENKYFFLGDNRETSLDARYWKNPYIDAKDIKGKAQLRVYPFNNFGSIK</sequence>
<reference evidence="5 6" key="1">
    <citation type="submission" date="2021-03" db="EMBL/GenBank/DDBJ databases">
        <title>Genomic Encyclopedia of Type Strains, Phase IV (KMG-IV): sequencing the most valuable type-strain genomes for metagenomic binning, comparative biology and taxonomic classification.</title>
        <authorList>
            <person name="Goeker M."/>
        </authorList>
    </citation>
    <scope>NUCLEOTIDE SEQUENCE [LARGE SCALE GENOMIC DNA]</scope>
    <source>
        <strain evidence="5 6">DSM 3984</strain>
    </source>
</reference>
<feature type="domain" description="Peptidase S26" evidence="4">
    <location>
        <begin position="7"/>
        <end position="159"/>
    </location>
</feature>
<dbReference type="CDD" id="cd06530">
    <property type="entry name" value="S26_SPase_I"/>
    <property type="match status" value="1"/>
</dbReference>
<dbReference type="InterPro" id="IPR036286">
    <property type="entry name" value="LexA/Signal_pep-like_sf"/>
</dbReference>
<name>A0ABS4F253_9CLOT</name>
<dbReference type="Gene3D" id="2.10.109.10">
    <property type="entry name" value="Umud Fragment, subunit A"/>
    <property type="match status" value="1"/>
</dbReference>